<gene>
    <name evidence="2" type="ORF">Adu01nite_54400</name>
</gene>
<keyword evidence="3" id="KW-1185">Reference proteome</keyword>
<name>A0ABQ3Z2R9_9ACTN</name>
<feature type="compositionally biased region" description="Basic and acidic residues" evidence="1">
    <location>
        <begin position="103"/>
        <end position="142"/>
    </location>
</feature>
<dbReference type="EMBL" id="BOML01000043">
    <property type="protein sequence ID" value="GIE04090.1"/>
    <property type="molecule type" value="Genomic_DNA"/>
</dbReference>
<reference evidence="2 3" key="1">
    <citation type="submission" date="2021-01" db="EMBL/GenBank/DDBJ databases">
        <title>Whole genome shotgun sequence of Actinoplanes durhamensis NBRC 14914.</title>
        <authorList>
            <person name="Komaki H."/>
            <person name="Tamura T."/>
        </authorList>
    </citation>
    <scope>NUCLEOTIDE SEQUENCE [LARGE SCALE GENOMIC DNA]</scope>
    <source>
        <strain evidence="2 3">NBRC 14914</strain>
    </source>
</reference>
<sequence length="161" mass="17524">MHPDGGHPAIGPSQADQPERVSASDPQRPDRHHPTPAGRHRIVNGGVLTGPKPQQRNRHRFPTTPIGGDKVGGSKPAGVPHGERHPSRFTPGNPVGVGNPFDAEPRPPERKDNPTDDRDKRRSPEKSKIRIPEAEPHDEQRNRTARQPDPAPGHATTPKPS</sequence>
<comment type="caution">
    <text evidence="2">The sequence shown here is derived from an EMBL/GenBank/DDBJ whole genome shotgun (WGS) entry which is preliminary data.</text>
</comment>
<protein>
    <submittedName>
        <fullName evidence="2">Uncharacterized protein</fullName>
    </submittedName>
</protein>
<organism evidence="2 3">
    <name type="scientific">Paractinoplanes durhamensis</name>
    <dbReference type="NCBI Taxonomy" id="113563"/>
    <lineage>
        <taxon>Bacteria</taxon>
        <taxon>Bacillati</taxon>
        <taxon>Actinomycetota</taxon>
        <taxon>Actinomycetes</taxon>
        <taxon>Micromonosporales</taxon>
        <taxon>Micromonosporaceae</taxon>
        <taxon>Paractinoplanes</taxon>
    </lineage>
</organism>
<proteinExistence type="predicted"/>
<accession>A0ABQ3Z2R9</accession>
<evidence type="ECO:0000313" key="3">
    <source>
        <dbReference type="Proteomes" id="UP000637628"/>
    </source>
</evidence>
<dbReference type="Proteomes" id="UP000637628">
    <property type="component" value="Unassembled WGS sequence"/>
</dbReference>
<evidence type="ECO:0000313" key="2">
    <source>
        <dbReference type="EMBL" id="GIE04090.1"/>
    </source>
</evidence>
<feature type="region of interest" description="Disordered" evidence="1">
    <location>
        <begin position="1"/>
        <end position="161"/>
    </location>
</feature>
<evidence type="ECO:0000256" key="1">
    <source>
        <dbReference type="SAM" id="MobiDB-lite"/>
    </source>
</evidence>